<reference evidence="4" key="1">
    <citation type="journal article" date="2019" name="Int. J. Syst. Evol. Microbiol.">
        <title>The Global Catalogue of Microorganisms (GCM) 10K type strain sequencing project: providing services to taxonomists for standard genome sequencing and annotation.</title>
        <authorList>
            <consortium name="The Broad Institute Genomics Platform"/>
            <consortium name="The Broad Institute Genome Sequencing Center for Infectious Disease"/>
            <person name="Wu L."/>
            <person name="Ma J."/>
        </authorList>
    </citation>
    <scope>NUCLEOTIDE SEQUENCE [LARGE SCALE GENOMIC DNA]</scope>
    <source>
        <strain evidence="4">CGMCC 4.7317</strain>
    </source>
</reference>
<organism evidence="3 4">
    <name type="scientific">Longivirga aurantiaca</name>
    <dbReference type="NCBI Taxonomy" id="1837743"/>
    <lineage>
        <taxon>Bacteria</taxon>
        <taxon>Bacillati</taxon>
        <taxon>Actinomycetota</taxon>
        <taxon>Actinomycetes</taxon>
        <taxon>Sporichthyales</taxon>
        <taxon>Sporichthyaceae</taxon>
        <taxon>Longivirga</taxon>
    </lineage>
</organism>
<name>A0ABW1T3S0_9ACTN</name>
<feature type="region of interest" description="Disordered" evidence="1">
    <location>
        <begin position="1"/>
        <end position="22"/>
    </location>
</feature>
<sequence length="130" mass="14477">MGLLDRLKRSRNDEVDPDERSPQLGIKYKDLMVVEQMVKAGADLSEPRHWIYYLYLPTEALAEEAAVEARAAGWGTVVRPSADEASTQWCVVAEQHDVVLTPALLTDADNLFQGIADRLDGDYDGWEASV</sequence>
<dbReference type="RefSeq" id="WP_386768642.1">
    <property type="nucleotide sequence ID" value="NZ_JBHSTI010000022.1"/>
</dbReference>
<dbReference type="SUPFAM" id="SSF89946">
    <property type="entry name" value="Hypothetical protein VC0424"/>
    <property type="match status" value="1"/>
</dbReference>
<keyword evidence="4" id="KW-1185">Reference proteome</keyword>
<dbReference type="Pfam" id="PF06877">
    <property type="entry name" value="RraB"/>
    <property type="match status" value="1"/>
</dbReference>
<evidence type="ECO:0000313" key="3">
    <source>
        <dbReference type="EMBL" id="MFC6239388.1"/>
    </source>
</evidence>
<evidence type="ECO:0000259" key="2">
    <source>
        <dbReference type="Pfam" id="PF06877"/>
    </source>
</evidence>
<protein>
    <submittedName>
        <fullName evidence="3">Ribonuclease E inhibitor RraB</fullName>
    </submittedName>
</protein>
<dbReference type="InterPro" id="IPR009671">
    <property type="entry name" value="RraB_dom"/>
</dbReference>
<dbReference type="Proteomes" id="UP001596138">
    <property type="component" value="Unassembled WGS sequence"/>
</dbReference>
<feature type="domain" description="Regulator of ribonuclease activity B" evidence="2">
    <location>
        <begin position="33"/>
        <end position="127"/>
    </location>
</feature>
<gene>
    <name evidence="3" type="ORF">ACFQGU_16050</name>
</gene>
<dbReference type="InterPro" id="IPR036701">
    <property type="entry name" value="RraB-like_sf"/>
</dbReference>
<dbReference type="EMBL" id="JBHSTI010000022">
    <property type="protein sequence ID" value="MFC6239388.1"/>
    <property type="molecule type" value="Genomic_DNA"/>
</dbReference>
<dbReference type="Gene3D" id="3.30.70.970">
    <property type="entry name" value="RraB-like"/>
    <property type="match status" value="1"/>
</dbReference>
<evidence type="ECO:0000256" key="1">
    <source>
        <dbReference type="SAM" id="MobiDB-lite"/>
    </source>
</evidence>
<accession>A0ABW1T3S0</accession>
<comment type="caution">
    <text evidence="3">The sequence shown here is derived from an EMBL/GenBank/DDBJ whole genome shotgun (WGS) entry which is preliminary data.</text>
</comment>
<evidence type="ECO:0000313" key="4">
    <source>
        <dbReference type="Proteomes" id="UP001596138"/>
    </source>
</evidence>
<proteinExistence type="predicted"/>